<reference evidence="3 4" key="1">
    <citation type="submission" date="2021-01" db="EMBL/GenBank/DDBJ databases">
        <title>Genomic Encyclopedia of Type Strains, Phase IV (KMG-IV): sequencing the most valuable type-strain genomes for metagenomic binning, comparative biology and taxonomic classification.</title>
        <authorList>
            <person name="Goeker M."/>
        </authorList>
    </citation>
    <scope>NUCLEOTIDE SEQUENCE [LARGE SCALE GENOMIC DNA]</scope>
    <source>
        <strain evidence="3 4">DSM 27513</strain>
    </source>
</reference>
<evidence type="ECO:0000256" key="1">
    <source>
        <dbReference type="ARBA" id="ARBA00006226"/>
    </source>
</evidence>
<evidence type="ECO:0000313" key="4">
    <source>
        <dbReference type="Proteomes" id="UP000809081"/>
    </source>
</evidence>
<sequence>MTYKVKLSPKVQKQLKKLDKHPAELIIRYLYKNIDGSDNPRSKGKGLTANRSGQWRYRVGDYRIICDIIDDELVVLAVTVGHRREIY</sequence>
<dbReference type="Gene3D" id="3.30.2310.20">
    <property type="entry name" value="RelE-like"/>
    <property type="match status" value="1"/>
</dbReference>
<name>A0ABS2PJG5_9STRE</name>
<dbReference type="Proteomes" id="UP000809081">
    <property type="component" value="Unassembled WGS sequence"/>
</dbReference>
<evidence type="ECO:0000313" key="3">
    <source>
        <dbReference type="EMBL" id="MBM7635573.1"/>
    </source>
</evidence>
<dbReference type="PANTHER" id="PTHR35601:SF1">
    <property type="entry name" value="TOXIN RELE"/>
    <property type="match status" value="1"/>
</dbReference>
<keyword evidence="2" id="KW-1277">Toxin-antitoxin system</keyword>
<proteinExistence type="inferred from homology"/>
<comment type="similarity">
    <text evidence="1">Belongs to the RelE toxin family.</text>
</comment>
<dbReference type="EMBL" id="JAFBEI010000005">
    <property type="protein sequence ID" value="MBM7635573.1"/>
    <property type="molecule type" value="Genomic_DNA"/>
</dbReference>
<organism evidence="3 4">
    <name type="scientific">Streptococcus saliviloxodontae</name>
    <dbReference type="NCBI Taxonomy" id="1349416"/>
    <lineage>
        <taxon>Bacteria</taxon>
        <taxon>Bacillati</taxon>
        <taxon>Bacillota</taxon>
        <taxon>Bacilli</taxon>
        <taxon>Lactobacillales</taxon>
        <taxon>Streptococcaceae</taxon>
        <taxon>Streptococcus</taxon>
    </lineage>
</organism>
<dbReference type="SUPFAM" id="SSF143011">
    <property type="entry name" value="RelE-like"/>
    <property type="match status" value="1"/>
</dbReference>
<accession>A0ABS2PJG5</accession>
<keyword evidence="4" id="KW-1185">Reference proteome</keyword>
<comment type="caution">
    <text evidence="3">The sequence shown here is derived from an EMBL/GenBank/DDBJ whole genome shotgun (WGS) entry which is preliminary data.</text>
</comment>
<protein>
    <submittedName>
        <fullName evidence="3">mRNA interferase RelE/StbE</fullName>
    </submittedName>
</protein>
<dbReference type="InterPro" id="IPR035093">
    <property type="entry name" value="RelE/ParE_toxin_dom_sf"/>
</dbReference>
<dbReference type="InterPro" id="IPR007712">
    <property type="entry name" value="RelE/ParE_toxin"/>
</dbReference>
<dbReference type="Pfam" id="PF05016">
    <property type="entry name" value="ParE_toxin"/>
    <property type="match status" value="1"/>
</dbReference>
<dbReference type="PANTHER" id="PTHR35601">
    <property type="entry name" value="TOXIN RELE"/>
    <property type="match status" value="1"/>
</dbReference>
<gene>
    <name evidence="3" type="ORF">JOC31_000366</name>
</gene>
<dbReference type="RefSeq" id="WP_205016508.1">
    <property type="nucleotide sequence ID" value="NZ_JAFBEI010000005.1"/>
</dbReference>
<dbReference type="NCBIfam" id="TIGR02385">
    <property type="entry name" value="RelE_StbE"/>
    <property type="match status" value="1"/>
</dbReference>
<evidence type="ECO:0000256" key="2">
    <source>
        <dbReference type="ARBA" id="ARBA00022649"/>
    </source>
</evidence>